<keyword evidence="7 12" id="KW-0489">Methyltransferase</keyword>
<dbReference type="RefSeq" id="WP_353873977.1">
    <property type="nucleotide sequence ID" value="NZ_JBEVCJ010000004.1"/>
</dbReference>
<dbReference type="Pfam" id="PF04452">
    <property type="entry name" value="Methyltrans_RNA"/>
    <property type="match status" value="1"/>
</dbReference>
<evidence type="ECO:0000256" key="12">
    <source>
        <dbReference type="PIRNR" id="PIRNR015601"/>
    </source>
</evidence>
<evidence type="ECO:0000256" key="8">
    <source>
        <dbReference type="ARBA" id="ARBA00022679"/>
    </source>
</evidence>
<evidence type="ECO:0000256" key="5">
    <source>
        <dbReference type="ARBA" id="ARBA00022490"/>
    </source>
</evidence>
<evidence type="ECO:0000256" key="10">
    <source>
        <dbReference type="ARBA" id="ARBA00025699"/>
    </source>
</evidence>
<evidence type="ECO:0000259" key="14">
    <source>
        <dbReference type="Pfam" id="PF20260"/>
    </source>
</evidence>
<keyword evidence="9 12" id="KW-0949">S-adenosyl-L-methionine</keyword>
<dbReference type="GO" id="GO:0032259">
    <property type="term" value="P:methylation"/>
    <property type="evidence" value="ECO:0007669"/>
    <property type="project" value="UniProtKB-KW"/>
</dbReference>
<dbReference type="Gene3D" id="2.40.240.20">
    <property type="entry name" value="Hypothetical PUA domain-like, domain 1"/>
    <property type="match status" value="1"/>
</dbReference>
<comment type="function">
    <text evidence="10 12">Specifically methylates the N3 position of the uracil ring of uridine 1498 (m3U1498) in 16S rRNA. Acts on the fully assembled 30S ribosomal subunit.</text>
</comment>
<evidence type="ECO:0000256" key="9">
    <source>
        <dbReference type="ARBA" id="ARBA00022691"/>
    </source>
</evidence>
<evidence type="ECO:0000256" key="4">
    <source>
        <dbReference type="ARBA" id="ARBA00013673"/>
    </source>
</evidence>
<dbReference type="InterPro" id="IPR046886">
    <property type="entry name" value="RsmE_MTase_dom"/>
</dbReference>
<evidence type="ECO:0000256" key="7">
    <source>
        <dbReference type="ARBA" id="ARBA00022603"/>
    </source>
</evidence>
<dbReference type="Gene3D" id="3.40.1280.10">
    <property type="match status" value="1"/>
</dbReference>
<dbReference type="InterPro" id="IPR029028">
    <property type="entry name" value="Alpha/beta_knot_MTases"/>
</dbReference>
<dbReference type="PIRSF" id="PIRSF015601">
    <property type="entry name" value="MTase_slr0722"/>
    <property type="match status" value="1"/>
</dbReference>
<feature type="domain" description="Ribosomal RNA small subunit methyltransferase E methyltransferase" evidence="13">
    <location>
        <begin position="75"/>
        <end position="238"/>
    </location>
</feature>
<dbReference type="SUPFAM" id="SSF88697">
    <property type="entry name" value="PUA domain-like"/>
    <property type="match status" value="1"/>
</dbReference>
<keyword evidence="5 12" id="KW-0963">Cytoplasm</keyword>
<dbReference type="CDD" id="cd18084">
    <property type="entry name" value="RsmE-like"/>
    <property type="match status" value="1"/>
</dbReference>
<evidence type="ECO:0000256" key="11">
    <source>
        <dbReference type="ARBA" id="ARBA00047944"/>
    </source>
</evidence>
<dbReference type="SUPFAM" id="SSF75217">
    <property type="entry name" value="alpha/beta knot"/>
    <property type="match status" value="1"/>
</dbReference>
<protein>
    <recommendedName>
        <fullName evidence="4 12">Ribosomal RNA small subunit methyltransferase E</fullName>
        <ecNumber evidence="3 12">2.1.1.193</ecNumber>
    </recommendedName>
</protein>
<dbReference type="Proteomes" id="UP001548189">
    <property type="component" value="Unassembled WGS sequence"/>
</dbReference>
<evidence type="ECO:0000256" key="1">
    <source>
        <dbReference type="ARBA" id="ARBA00004496"/>
    </source>
</evidence>
<keyword evidence="6 12" id="KW-0698">rRNA processing</keyword>
<feature type="domain" description="Ribosomal RNA small subunit methyltransferase E PUA-like" evidence="14">
    <location>
        <begin position="20"/>
        <end position="67"/>
    </location>
</feature>
<accession>A0ABV2BR74</accession>
<dbReference type="PANTHER" id="PTHR30027">
    <property type="entry name" value="RIBOSOMAL RNA SMALL SUBUNIT METHYLTRANSFERASE E"/>
    <property type="match status" value="1"/>
</dbReference>
<keyword evidence="8 12" id="KW-0808">Transferase</keyword>
<dbReference type="NCBIfam" id="NF008692">
    <property type="entry name" value="PRK11713.1-5"/>
    <property type="match status" value="1"/>
</dbReference>
<evidence type="ECO:0000256" key="2">
    <source>
        <dbReference type="ARBA" id="ARBA00005528"/>
    </source>
</evidence>
<evidence type="ECO:0000256" key="6">
    <source>
        <dbReference type="ARBA" id="ARBA00022552"/>
    </source>
</evidence>
<reference evidence="15 16" key="1">
    <citation type="submission" date="2024-06" db="EMBL/GenBank/DDBJ databases">
        <authorList>
            <person name="Li F."/>
        </authorList>
    </citation>
    <scope>NUCLEOTIDE SEQUENCE [LARGE SCALE GENOMIC DNA]</scope>
    <source>
        <strain evidence="15 16">GXAS 311</strain>
    </source>
</reference>
<keyword evidence="16" id="KW-1185">Reference proteome</keyword>
<evidence type="ECO:0000256" key="3">
    <source>
        <dbReference type="ARBA" id="ARBA00012328"/>
    </source>
</evidence>
<dbReference type="InterPro" id="IPR015947">
    <property type="entry name" value="PUA-like_sf"/>
</dbReference>
<dbReference type="EMBL" id="JBEVCJ010000004">
    <property type="protein sequence ID" value="MET1254418.1"/>
    <property type="molecule type" value="Genomic_DNA"/>
</dbReference>
<dbReference type="GO" id="GO:0008168">
    <property type="term" value="F:methyltransferase activity"/>
    <property type="evidence" value="ECO:0007669"/>
    <property type="project" value="UniProtKB-KW"/>
</dbReference>
<name>A0ABV2BR74_9GAMM</name>
<comment type="similarity">
    <text evidence="2 12">Belongs to the RNA methyltransferase RsmE family.</text>
</comment>
<proteinExistence type="inferred from homology"/>
<dbReference type="NCBIfam" id="TIGR00046">
    <property type="entry name" value="RsmE family RNA methyltransferase"/>
    <property type="match status" value="1"/>
</dbReference>
<dbReference type="PANTHER" id="PTHR30027:SF3">
    <property type="entry name" value="16S RRNA (URACIL(1498)-N(3))-METHYLTRANSFERASE"/>
    <property type="match status" value="1"/>
</dbReference>
<dbReference type="Pfam" id="PF20260">
    <property type="entry name" value="PUA_4"/>
    <property type="match status" value="1"/>
</dbReference>
<dbReference type="InterPro" id="IPR046887">
    <property type="entry name" value="RsmE_PUA-like"/>
</dbReference>
<dbReference type="EC" id="2.1.1.193" evidence="3 12"/>
<dbReference type="InterPro" id="IPR006700">
    <property type="entry name" value="RsmE"/>
</dbReference>
<sequence>MRYHRFYTSDKLSPGNNYQLPKEVAHHCIQVLRYAVNAQLVLFNGDGADYLAKITEINGKQCHVIVEDKTVIDNESPIYIHLLQGIARGEKMDLIIQKAVELGVNEITPIFTERCNVKLDAKRLPKKLAHWQSVVISACEQSQRAVIPKINPPSNIKTLIGTDKIMSLYLDPGAEHSINHLLKQYSKNDKLNIVIGPEGGFSLNDINHLVDIGATPALIGPRVLRTETAGLACIAVVQSTIGDF</sequence>
<evidence type="ECO:0000259" key="13">
    <source>
        <dbReference type="Pfam" id="PF04452"/>
    </source>
</evidence>
<evidence type="ECO:0000313" key="15">
    <source>
        <dbReference type="EMBL" id="MET1254418.1"/>
    </source>
</evidence>
<evidence type="ECO:0000313" key="16">
    <source>
        <dbReference type="Proteomes" id="UP001548189"/>
    </source>
</evidence>
<gene>
    <name evidence="15" type="ORF">ABVT43_04705</name>
</gene>
<comment type="subcellular location">
    <subcellularLocation>
        <location evidence="1 12">Cytoplasm</location>
    </subcellularLocation>
</comment>
<comment type="caution">
    <text evidence="15">The sequence shown here is derived from an EMBL/GenBank/DDBJ whole genome shotgun (WGS) entry which is preliminary data.</text>
</comment>
<organism evidence="15 16">
    <name type="scientific">Aliikangiella maris</name>
    <dbReference type="NCBI Taxonomy" id="3162458"/>
    <lineage>
        <taxon>Bacteria</taxon>
        <taxon>Pseudomonadati</taxon>
        <taxon>Pseudomonadota</taxon>
        <taxon>Gammaproteobacteria</taxon>
        <taxon>Oceanospirillales</taxon>
        <taxon>Pleioneaceae</taxon>
        <taxon>Aliikangiella</taxon>
    </lineage>
</organism>
<dbReference type="InterPro" id="IPR029026">
    <property type="entry name" value="tRNA_m1G_MTases_N"/>
</dbReference>
<comment type="catalytic activity">
    <reaction evidence="11 12">
        <text>uridine(1498) in 16S rRNA + S-adenosyl-L-methionine = N(3)-methyluridine(1498) in 16S rRNA + S-adenosyl-L-homocysteine + H(+)</text>
        <dbReference type="Rhea" id="RHEA:42920"/>
        <dbReference type="Rhea" id="RHEA-COMP:10283"/>
        <dbReference type="Rhea" id="RHEA-COMP:10284"/>
        <dbReference type="ChEBI" id="CHEBI:15378"/>
        <dbReference type="ChEBI" id="CHEBI:57856"/>
        <dbReference type="ChEBI" id="CHEBI:59789"/>
        <dbReference type="ChEBI" id="CHEBI:65315"/>
        <dbReference type="ChEBI" id="CHEBI:74502"/>
        <dbReference type="EC" id="2.1.1.193"/>
    </reaction>
</comment>